<evidence type="ECO:0000313" key="3">
    <source>
        <dbReference type="Proteomes" id="UP000680158"/>
    </source>
</evidence>
<proteinExistence type="predicted"/>
<name>A0A941DFE5_9BURK</name>
<feature type="chain" id="PRO_5037130052" evidence="1">
    <location>
        <begin position="29"/>
        <end position="231"/>
    </location>
</feature>
<comment type="caution">
    <text evidence="2">The sequence shown here is derived from an EMBL/GenBank/DDBJ whole genome shotgun (WGS) entry which is preliminary data.</text>
</comment>
<keyword evidence="1" id="KW-0732">Signal</keyword>
<dbReference type="Proteomes" id="UP000680158">
    <property type="component" value="Unassembled WGS sequence"/>
</dbReference>
<evidence type="ECO:0000313" key="2">
    <source>
        <dbReference type="EMBL" id="MBR7747145.1"/>
    </source>
</evidence>
<keyword evidence="3" id="KW-1185">Reference proteome</keyword>
<dbReference type="RefSeq" id="WP_212684459.1">
    <property type="nucleotide sequence ID" value="NZ_JAGSPM010000006.1"/>
</dbReference>
<organism evidence="2 3">
    <name type="scientific">Undibacterium baiyunense</name>
    <dbReference type="NCBI Taxonomy" id="2828731"/>
    <lineage>
        <taxon>Bacteria</taxon>
        <taxon>Pseudomonadati</taxon>
        <taxon>Pseudomonadota</taxon>
        <taxon>Betaproteobacteria</taxon>
        <taxon>Burkholderiales</taxon>
        <taxon>Oxalobacteraceae</taxon>
        <taxon>Undibacterium</taxon>
    </lineage>
</organism>
<reference evidence="2 3" key="1">
    <citation type="submission" date="2021-04" db="EMBL/GenBank/DDBJ databases">
        <title>novel species isolated from subtropical streams in China.</title>
        <authorList>
            <person name="Lu H."/>
        </authorList>
    </citation>
    <scope>NUCLEOTIDE SEQUENCE [LARGE SCALE GENOMIC DNA]</scope>
    <source>
        <strain evidence="2 3">BYS107W</strain>
    </source>
</reference>
<dbReference type="AlphaFoldDB" id="A0A941DFE5"/>
<accession>A0A941DFE5</accession>
<dbReference type="EMBL" id="JAGSPM010000006">
    <property type="protein sequence ID" value="MBR7747145.1"/>
    <property type="molecule type" value="Genomic_DNA"/>
</dbReference>
<evidence type="ECO:0000256" key="1">
    <source>
        <dbReference type="SAM" id="SignalP"/>
    </source>
</evidence>
<protein>
    <submittedName>
        <fullName evidence="2">Uncharacterized protein</fullName>
    </submittedName>
</protein>
<feature type="signal peptide" evidence="1">
    <location>
        <begin position="1"/>
        <end position="28"/>
    </location>
</feature>
<sequence>MYKKISPQILLLAAINLCLPNASSAAWANPQEANVGLPNILFGASGAPTSKMKYKGMYDMPVPSMPGLSDPELIYEERDDSVWVLYDGKKVEIGPRCMAAYVELDSGGMFYNWGIGKDAMSSIVYRGGSIPENKGEMKKVEVTMRVNGETGKFPFFHIGNALIIPVKMEATLKAVEDKSKVELLLDGKSVLTLNFEGTLKAKAALYKCMGVRETLKNRANYMCDESIRACK</sequence>
<gene>
    <name evidence="2" type="ORF">KDM92_11175</name>
</gene>